<evidence type="ECO:0000256" key="4">
    <source>
        <dbReference type="ARBA" id="ARBA00022989"/>
    </source>
</evidence>
<evidence type="ECO:0000313" key="11">
    <source>
        <dbReference type="EMBL" id="EME36340.1"/>
    </source>
</evidence>
<dbReference type="EMBL" id="ANHZ02000015">
    <property type="protein sequence ID" value="EME36340.1"/>
    <property type="molecule type" value="Genomic_DNA"/>
</dbReference>
<evidence type="ECO:0000259" key="9">
    <source>
        <dbReference type="Pfam" id="PF02687"/>
    </source>
</evidence>
<feature type="transmembrane region" description="Helical" evidence="8">
    <location>
        <begin position="349"/>
        <end position="370"/>
    </location>
</feature>
<dbReference type="InterPro" id="IPR025857">
    <property type="entry name" value="MacB_PCD"/>
</dbReference>
<evidence type="ECO:0000256" key="1">
    <source>
        <dbReference type="ARBA" id="ARBA00004651"/>
    </source>
</evidence>
<dbReference type="GO" id="GO:0022857">
    <property type="term" value="F:transmembrane transporter activity"/>
    <property type="evidence" value="ECO:0007669"/>
    <property type="project" value="TreeGrafter"/>
</dbReference>
<evidence type="ECO:0000259" key="10">
    <source>
        <dbReference type="Pfam" id="PF12704"/>
    </source>
</evidence>
<keyword evidence="3 8" id="KW-0812">Transmembrane</keyword>
<dbReference type="AlphaFoldDB" id="M2YCU4"/>
<feature type="domain" description="ABC3 transporter permease C-terminal" evidence="9">
    <location>
        <begin position="638"/>
        <end position="752"/>
    </location>
</feature>
<evidence type="ECO:0000256" key="8">
    <source>
        <dbReference type="SAM" id="Phobius"/>
    </source>
</evidence>
<dbReference type="GO" id="GO:0005886">
    <property type="term" value="C:plasma membrane"/>
    <property type="evidence" value="ECO:0007669"/>
    <property type="project" value="UniProtKB-SubCell"/>
</dbReference>
<reference evidence="11 12" key="1">
    <citation type="journal article" date="2014" name="Genome Announc.">
        <title>Draft Genome Sequence of Kocuria palustris PEL.</title>
        <authorList>
            <person name="Sharma G."/>
            <person name="Khatri I."/>
            <person name="Subramanian S."/>
        </authorList>
    </citation>
    <scope>NUCLEOTIDE SEQUENCE [LARGE SCALE GENOMIC DNA]</scope>
    <source>
        <strain evidence="11 12">PEL</strain>
    </source>
</reference>
<dbReference type="Proteomes" id="UP000009877">
    <property type="component" value="Unassembled WGS sequence"/>
</dbReference>
<accession>M2YCU4</accession>
<feature type="domain" description="MacB-like periplasmic core" evidence="10">
    <location>
        <begin position="17"/>
        <end position="260"/>
    </location>
</feature>
<feature type="transmembrane region" description="Helical" evidence="8">
    <location>
        <begin position="390"/>
        <end position="409"/>
    </location>
</feature>
<feature type="transmembrane region" description="Helical" evidence="8">
    <location>
        <begin position="296"/>
        <end position="322"/>
    </location>
</feature>
<feature type="domain" description="ABC3 transporter permease C-terminal" evidence="9">
    <location>
        <begin position="300"/>
        <end position="417"/>
    </location>
</feature>
<comment type="similarity">
    <text evidence="6">Belongs to the ABC-4 integral membrane protein family.</text>
</comment>
<protein>
    <submittedName>
        <fullName evidence="11">Uncharacterized protein</fullName>
    </submittedName>
</protein>
<evidence type="ECO:0000313" key="12">
    <source>
        <dbReference type="Proteomes" id="UP000009877"/>
    </source>
</evidence>
<organism evidence="11 12">
    <name type="scientific">Kocuria palustris PEL</name>
    <dbReference type="NCBI Taxonomy" id="1236550"/>
    <lineage>
        <taxon>Bacteria</taxon>
        <taxon>Bacillati</taxon>
        <taxon>Actinomycetota</taxon>
        <taxon>Actinomycetes</taxon>
        <taxon>Micrococcales</taxon>
        <taxon>Micrococcaceae</taxon>
        <taxon>Kocuria</taxon>
    </lineage>
</organism>
<feature type="compositionally biased region" description="Acidic residues" evidence="7">
    <location>
        <begin position="61"/>
        <end position="83"/>
    </location>
</feature>
<feature type="region of interest" description="Disordered" evidence="7">
    <location>
        <begin position="61"/>
        <end position="90"/>
    </location>
</feature>
<proteinExistence type="inferred from homology"/>
<feature type="transmembrane region" description="Helical" evidence="8">
    <location>
        <begin position="516"/>
        <end position="536"/>
    </location>
</feature>
<dbReference type="RefSeq" id="WP_006214930.1">
    <property type="nucleotide sequence ID" value="NZ_ANHZ02000015.1"/>
</dbReference>
<keyword evidence="2" id="KW-1003">Cell membrane</keyword>
<gene>
    <name evidence="11" type="ORF">C884_00508</name>
</gene>
<dbReference type="InterPro" id="IPR003838">
    <property type="entry name" value="ABC3_permease_C"/>
</dbReference>
<dbReference type="PANTHER" id="PTHR30572:SF4">
    <property type="entry name" value="ABC TRANSPORTER PERMEASE YTRF"/>
    <property type="match status" value="1"/>
</dbReference>
<feature type="transmembrane region" description="Helical" evidence="8">
    <location>
        <begin position="724"/>
        <end position="744"/>
    </location>
</feature>
<feature type="transmembrane region" description="Helical" evidence="8">
    <location>
        <begin position="430"/>
        <end position="454"/>
    </location>
</feature>
<sequence length="762" mass="79182">MRRIVLSRLRLQWTRYVLILLAIAVSAAFATGSLMLGTTMQHSMVSTIADSTRNADLVVSEDWENSTYAETEETEASDPEDPESLYGADYVSSGDINQLQDIDGVETVWAPTGTAVDVESNDSSSPVLYIGTAPEDPQIFPWELDEGSMPQGENEIALNTKRAEDLGVGVGDTMTLSVQSAEEQGMSEDQMIPSGGDAEVTVTGIVGAESGADMYMAWVSPDVMSTISPFDTDMLPVSSSTQIALADGADLETVRADIQDQLESLPGDTAFLVQTPQEQTEDALEDMAGAAAGLSAFLLAFAMLAVLVAFLVITTTFGVLTAQRARELALLRCLGATGGQIQRSVLLEALVLGLVSSAIGVAAVVGAGFALEPLLPATAPIDVAVAPKDIVLGLVIGILVTVLASLGPARRAMGASPLDGMRGSRRAERIPWVRSGFGLLVLIPSVIALAWAAFTHDHPAVGVVSGIGAGVGLILTSRLWMPAIVGVLGRILPGGAPSRLAAANAIRHKSRTTTTATALLIGITLVTTVLTGHAVAQKSVLDDLDRSMPVDITVSQQVDQDTLQQIEDVDSVVSVEQTDDVVEVDLARGIGSTETTTAAQEIAELTDTEAYEIAANGMQKAMMVDILNVMLWVALGLLAAAVAVSVLGITSTMSLSVLERTRENSLLRALGLSRAQLGAMIRREALVISAAAGVAGAVAGWLLGTGVVSAMVPDTIPVAITVPWGGLLAVAIGVLVVALVSSALPARRATRVAPVEGLASLD</sequence>
<name>M2YCU4_9MICC</name>
<dbReference type="Pfam" id="PF02687">
    <property type="entry name" value="FtsX"/>
    <property type="match status" value="2"/>
</dbReference>
<feature type="transmembrane region" description="Helical" evidence="8">
    <location>
        <begin position="460"/>
        <end position="481"/>
    </location>
</feature>
<keyword evidence="5 8" id="KW-0472">Membrane</keyword>
<evidence type="ECO:0000256" key="6">
    <source>
        <dbReference type="ARBA" id="ARBA00038076"/>
    </source>
</evidence>
<comment type="caution">
    <text evidence="11">The sequence shown here is derived from an EMBL/GenBank/DDBJ whole genome shotgun (WGS) entry which is preliminary data.</text>
</comment>
<evidence type="ECO:0000256" key="3">
    <source>
        <dbReference type="ARBA" id="ARBA00022692"/>
    </source>
</evidence>
<keyword evidence="12" id="KW-1185">Reference proteome</keyword>
<feature type="transmembrane region" description="Helical" evidence="8">
    <location>
        <begin position="685"/>
        <end position="704"/>
    </location>
</feature>
<feature type="transmembrane region" description="Helical" evidence="8">
    <location>
        <begin position="629"/>
        <end position="658"/>
    </location>
</feature>
<dbReference type="STRING" id="71999.KPaMU14_03365"/>
<keyword evidence="4 8" id="KW-1133">Transmembrane helix</keyword>
<dbReference type="PANTHER" id="PTHR30572">
    <property type="entry name" value="MEMBRANE COMPONENT OF TRANSPORTER-RELATED"/>
    <property type="match status" value="1"/>
</dbReference>
<comment type="subcellular location">
    <subcellularLocation>
        <location evidence="1">Cell membrane</location>
        <topology evidence="1">Multi-pass membrane protein</topology>
    </subcellularLocation>
</comment>
<evidence type="ECO:0000256" key="7">
    <source>
        <dbReference type="SAM" id="MobiDB-lite"/>
    </source>
</evidence>
<evidence type="ECO:0000256" key="2">
    <source>
        <dbReference type="ARBA" id="ARBA00022475"/>
    </source>
</evidence>
<evidence type="ECO:0000256" key="5">
    <source>
        <dbReference type="ARBA" id="ARBA00023136"/>
    </source>
</evidence>
<dbReference type="Pfam" id="PF12704">
    <property type="entry name" value="MacB_PCD"/>
    <property type="match status" value="1"/>
</dbReference>
<dbReference type="InterPro" id="IPR050250">
    <property type="entry name" value="Macrolide_Exporter_MacB"/>
</dbReference>